<evidence type="ECO:0000256" key="1">
    <source>
        <dbReference type="SAM" id="MobiDB-lite"/>
    </source>
</evidence>
<dbReference type="AlphaFoldDB" id="A0A1C7MJZ2"/>
<organism evidence="2 3">
    <name type="scientific">Grifola frondosa</name>
    <name type="common">Maitake</name>
    <name type="synonym">Polyporus frondosus</name>
    <dbReference type="NCBI Taxonomy" id="5627"/>
    <lineage>
        <taxon>Eukaryota</taxon>
        <taxon>Fungi</taxon>
        <taxon>Dikarya</taxon>
        <taxon>Basidiomycota</taxon>
        <taxon>Agaricomycotina</taxon>
        <taxon>Agaricomycetes</taxon>
        <taxon>Polyporales</taxon>
        <taxon>Grifolaceae</taxon>
        <taxon>Grifola</taxon>
    </lineage>
</organism>
<evidence type="ECO:0000313" key="3">
    <source>
        <dbReference type="Proteomes" id="UP000092993"/>
    </source>
</evidence>
<feature type="compositionally biased region" description="Basic and acidic residues" evidence="1">
    <location>
        <begin position="270"/>
        <end position="280"/>
    </location>
</feature>
<feature type="region of interest" description="Disordered" evidence="1">
    <location>
        <begin position="266"/>
        <end position="296"/>
    </location>
</feature>
<protein>
    <submittedName>
        <fullName evidence="2">Uncharacterized protein</fullName>
    </submittedName>
</protein>
<sequence length="379" mass="42292">MAGILGQFKLLSRAQASRVEAAEGALGSGHSGSQDEDSSRPDDAAQDGNSSATSGSISPPPSTQPRGIGGQEKDPKSAKIHWQSTFECLPSDAQLCWKDSLRCLSLPEMLVTLFAQYLRMDANDKLQQIEDNLDSRRFVQIMTRRLWAIVLSPNLPAYVEDFVENVLRFVRKNPDIFKLDQKIFDDPELVDKLSSLISHISTDIRCAVKRALLNGINAGTDLSELVNKFASTGKIEVSLAHWRRVAFLRSALYAFSSWRRSLRSQNLGRAGDDPGSRAGDDSGSNSAPQNEVVATDAGDMKAYTSKEFWNYVDDLLSEMRQDAFNQTRERAEEYDAVYTKPFTEILMNDLSIYNPLDTRRPVATVTAPWQKTIEAELMW</sequence>
<evidence type="ECO:0000313" key="2">
    <source>
        <dbReference type="EMBL" id="OBZ77225.1"/>
    </source>
</evidence>
<reference evidence="2 3" key="1">
    <citation type="submission" date="2016-03" db="EMBL/GenBank/DDBJ databases">
        <title>Whole genome sequencing of Grifola frondosa 9006-11.</title>
        <authorList>
            <person name="Min B."/>
            <person name="Park H."/>
            <person name="Kim J.-G."/>
            <person name="Cho H."/>
            <person name="Oh Y.-L."/>
            <person name="Kong W.-S."/>
            <person name="Choi I.-G."/>
        </authorList>
    </citation>
    <scope>NUCLEOTIDE SEQUENCE [LARGE SCALE GENOMIC DNA]</scope>
    <source>
        <strain evidence="2 3">9006-11</strain>
    </source>
</reference>
<accession>A0A1C7MJZ2</accession>
<proteinExistence type="predicted"/>
<keyword evidence="3" id="KW-1185">Reference proteome</keyword>
<gene>
    <name evidence="2" type="ORF">A0H81_02595</name>
</gene>
<dbReference type="Proteomes" id="UP000092993">
    <property type="component" value="Unassembled WGS sequence"/>
</dbReference>
<feature type="compositionally biased region" description="Polar residues" evidence="1">
    <location>
        <begin position="47"/>
        <end position="57"/>
    </location>
</feature>
<dbReference type="OrthoDB" id="2636051at2759"/>
<feature type="region of interest" description="Disordered" evidence="1">
    <location>
        <begin position="19"/>
        <end position="76"/>
    </location>
</feature>
<dbReference type="EMBL" id="LUGG01000002">
    <property type="protein sequence ID" value="OBZ77225.1"/>
    <property type="molecule type" value="Genomic_DNA"/>
</dbReference>
<name>A0A1C7MJZ2_GRIFR</name>
<comment type="caution">
    <text evidence="2">The sequence shown here is derived from an EMBL/GenBank/DDBJ whole genome shotgun (WGS) entry which is preliminary data.</text>
</comment>
<dbReference type="STRING" id="5627.A0A1C7MJZ2"/>